<feature type="domain" description="MYND-type" evidence="5">
    <location>
        <begin position="475"/>
        <end position="514"/>
    </location>
</feature>
<dbReference type="AlphaFoldDB" id="A0A369JK12"/>
<protein>
    <recommendedName>
        <fullName evidence="5">MYND-type domain-containing protein</fullName>
    </recommendedName>
</protein>
<dbReference type="Proteomes" id="UP000076154">
    <property type="component" value="Unassembled WGS sequence"/>
</dbReference>
<name>A0A369JK12_HYPMA</name>
<dbReference type="Pfam" id="PF01753">
    <property type="entry name" value="zf-MYND"/>
    <property type="match status" value="1"/>
</dbReference>
<keyword evidence="2 4" id="KW-0863">Zinc-finger</keyword>
<dbReference type="STRING" id="39966.A0A369JK12"/>
<sequence>MIHMCTYLAGASDFLLSLDLVDPNFCTAIPAGLPHSGRKIVIESGNSFNMPIVRSGTQKDYVEEVKADPKRFIDGARRGFLQELYQFAACWSEIPEVLTMSPLSAFIPHFVLDPDADNLPEDTYLRALYSLRGIAAAGDHLMTRDDFAGQIMVAWPLILNWMGFLESMALKLKAIFAENGGDEHGQWSIMIPLNIAAVLHCLCVHPMLYQIAASTPGLVDIALKLWMLEEFDTCQDCTLTQHMGTTAALAAYLQFSKNTRAAVDTILKIDRCDPAKITSLALARLSTAPSVVNHGARLTTTLLNTIQQFSSHPRFWKRFIKNNSIGIISKVLSTLCIRLRKGEKDMLNPALLCLGYLSENLEPGLKVTPLSQAIRSGLLWSFVECSPYLDGPMPPGVSAPLVKNILSRLLPIYMTYASAVQAVVDSIAEWSYDFGKIEGSVVKESWKCFLDLVRKRKGQMSGISLAGLGCDNDLCPENIKQDAKLMCCAGCQTVLYCSKKCQAFCWQNGHKLGCKSAAEERGRGILAMQNLRRRDRAFHYLLTQLDVFWKRDFLRELALQKYPGVPVNKMFVLIDYTVFPAVFSLKHIDEYEYEKVSDSITDESSVTRKLDNLRNRPRDGVMMIESLMPSEKSSRYVVTSRVNLGDLWDN</sequence>
<dbReference type="Gene3D" id="6.10.140.2220">
    <property type="match status" value="1"/>
</dbReference>
<accession>A0A369JK12</accession>
<dbReference type="GO" id="GO:0008270">
    <property type="term" value="F:zinc ion binding"/>
    <property type="evidence" value="ECO:0007669"/>
    <property type="project" value="UniProtKB-KW"/>
</dbReference>
<organism evidence="6 7">
    <name type="scientific">Hypsizygus marmoreus</name>
    <name type="common">White beech mushroom</name>
    <name type="synonym">Agaricus marmoreus</name>
    <dbReference type="NCBI Taxonomy" id="39966"/>
    <lineage>
        <taxon>Eukaryota</taxon>
        <taxon>Fungi</taxon>
        <taxon>Dikarya</taxon>
        <taxon>Basidiomycota</taxon>
        <taxon>Agaricomycotina</taxon>
        <taxon>Agaricomycetes</taxon>
        <taxon>Agaricomycetidae</taxon>
        <taxon>Agaricales</taxon>
        <taxon>Tricholomatineae</taxon>
        <taxon>Lyophyllaceae</taxon>
        <taxon>Hypsizygus</taxon>
    </lineage>
</organism>
<keyword evidence="7" id="KW-1185">Reference proteome</keyword>
<evidence type="ECO:0000313" key="6">
    <source>
        <dbReference type="EMBL" id="RDB20907.1"/>
    </source>
</evidence>
<reference evidence="6" key="1">
    <citation type="submission" date="2018-04" db="EMBL/GenBank/DDBJ databases">
        <title>Whole genome sequencing of Hypsizygus marmoreus.</title>
        <authorList>
            <person name="Choi I.-G."/>
            <person name="Min B."/>
            <person name="Kim J.-G."/>
            <person name="Kim S."/>
            <person name="Oh Y.-L."/>
            <person name="Kong W.-S."/>
            <person name="Park H."/>
            <person name="Jeong J."/>
            <person name="Song E.-S."/>
        </authorList>
    </citation>
    <scope>NUCLEOTIDE SEQUENCE [LARGE SCALE GENOMIC DNA]</scope>
    <source>
        <strain evidence="6">51987-8</strain>
    </source>
</reference>
<evidence type="ECO:0000256" key="1">
    <source>
        <dbReference type="ARBA" id="ARBA00022723"/>
    </source>
</evidence>
<comment type="caution">
    <text evidence="6">The sequence shown here is derived from an EMBL/GenBank/DDBJ whole genome shotgun (WGS) entry which is preliminary data.</text>
</comment>
<evidence type="ECO:0000256" key="3">
    <source>
        <dbReference type="ARBA" id="ARBA00022833"/>
    </source>
</evidence>
<dbReference type="InterPro" id="IPR002893">
    <property type="entry name" value="Znf_MYND"/>
</dbReference>
<dbReference type="PROSITE" id="PS50865">
    <property type="entry name" value="ZF_MYND_2"/>
    <property type="match status" value="1"/>
</dbReference>
<keyword evidence="1" id="KW-0479">Metal-binding</keyword>
<evidence type="ECO:0000256" key="2">
    <source>
        <dbReference type="ARBA" id="ARBA00022771"/>
    </source>
</evidence>
<evidence type="ECO:0000313" key="7">
    <source>
        <dbReference type="Proteomes" id="UP000076154"/>
    </source>
</evidence>
<gene>
    <name evidence="6" type="ORF">Hypma_011971</name>
</gene>
<keyword evidence="3" id="KW-0862">Zinc</keyword>
<dbReference type="SUPFAM" id="SSF144232">
    <property type="entry name" value="HIT/MYND zinc finger-like"/>
    <property type="match status" value="1"/>
</dbReference>
<dbReference type="InParanoid" id="A0A369JK12"/>
<evidence type="ECO:0000259" key="5">
    <source>
        <dbReference type="PROSITE" id="PS50865"/>
    </source>
</evidence>
<dbReference type="OrthoDB" id="3064289at2759"/>
<proteinExistence type="predicted"/>
<evidence type="ECO:0000256" key="4">
    <source>
        <dbReference type="PROSITE-ProRule" id="PRU00134"/>
    </source>
</evidence>
<dbReference type="EMBL" id="LUEZ02000056">
    <property type="protein sequence ID" value="RDB20907.1"/>
    <property type="molecule type" value="Genomic_DNA"/>
</dbReference>